<name>A0ABQ2MY44_9ACTN</name>
<organism evidence="1 2">
    <name type="scientific">Streptomyces lasiicapitis</name>
    <dbReference type="NCBI Taxonomy" id="1923961"/>
    <lineage>
        <taxon>Bacteria</taxon>
        <taxon>Bacillati</taxon>
        <taxon>Actinomycetota</taxon>
        <taxon>Actinomycetes</taxon>
        <taxon>Kitasatosporales</taxon>
        <taxon>Streptomycetaceae</taxon>
        <taxon>Streptomyces</taxon>
    </lineage>
</organism>
<gene>
    <name evidence="1" type="ORF">GCM10012286_76540</name>
</gene>
<dbReference type="Proteomes" id="UP000656881">
    <property type="component" value="Unassembled WGS sequence"/>
</dbReference>
<dbReference type="RefSeq" id="WP_189177381.1">
    <property type="nucleotide sequence ID" value="NZ_BMNG01000023.1"/>
</dbReference>
<protein>
    <submittedName>
        <fullName evidence="1">Uncharacterized protein</fullName>
    </submittedName>
</protein>
<accession>A0ABQ2MY44</accession>
<reference evidence="2" key="1">
    <citation type="journal article" date="2019" name="Int. J. Syst. Evol. Microbiol.">
        <title>The Global Catalogue of Microorganisms (GCM) 10K type strain sequencing project: providing services to taxonomists for standard genome sequencing and annotation.</title>
        <authorList>
            <consortium name="The Broad Institute Genomics Platform"/>
            <consortium name="The Broad Institute Genome Sequencing Center for Infectious Disease"/>
            <person name="Wu L."/>
            <person name="Ma J."/>
        </authorList>
    </citation>
    <scope>NUCLEOTIDE SEQUENCE [LARGE SCALE GENOMIC DNA]</scope>
    <source>
        <strain evidence="2">CGMCC 4.7349</strain>
    </source>
</reference>
<proteinExistence type="predicted"/>
<evidence type="ECO:0000313" key="2">
    <source>
        <dbReference type="Proteomes" id="UP000656881"/>
    </source>
</evidence>
<comment type="caution">
    <text evidence="1">The sequence shown here is derived from an EMBL/GenBank/DDBJ whole genome shotgun (WGS) entry which is preliminary data.</text>
</comment>
<dbReference type="EMBL" id="BMNG01000023">
    <property type="protein sequence ID" value="GGO58118.1"/>
    <property type="molecule type" value="Genomic_DNA"/>
</dbReference>
<sequence length="50" mass="5812">MALRKSLIELLRNKVGVAPDHLDAAVELRALIKRRIRAEWRGGTRTWFRA</sequence>
<keyword evidence="2" id="KW-1185">Reference proteome</keyword>
<evidence type="ECO:0000313" key="1">
    <source>
        <dbReference type="EMBL" id="GGO58118.1"/>
    </source>
</evidence>